<dbReference type="PANTHER" id="PTHR35201:SF4">
    <property type="entry name" value="BETA-PINACENE SYNTHASE-RELATED"/>
    <property type="match status" value="1"/>
</dbReference>
<dbReference type="GO" id="GO:0008299">
    <property type="term" value="P:isoprenoid biosynthetic process"/>
    <property type="evidence" value="ECO:0007669"/>
    <property type="project" value="UniProtKB-ARBA"/>
</dbReference>
<keyword evidence="8" id="KW-1185">Reference proteome</keyword>
<dbReference type="Proteomes" id="UP000017559">
    <property type="component" value="Unassembled WGS sequence"/>
</dbReference>
<dbReference type="EMBL" id="AWSO01001379">
    <property type="protein sequence ID" value="ESK84037.1"/>
    <property type="molecule type" value="Genomic_DNA"/>
</dbReference>
<evidence type="ECO:0000313" key="7">
    <source>
        <dbReference type="EMBL" id="ESK84037.1"/>
    </source>
</evidence>
<dbReference type="KEGG" id="mrr:Moror_11497"/>
<dbReference type="EC" id="4.2.3.-" evidence="6"/>
<gene>
    <name evidence="7" type="ORF">Moror_11497</name>
</gene>
<evidence type="ECO:0000256" key="5">
    <source>
        <dbReference type="ARBA" id="ARBA00023239"/>
    </source>
</evidence>
<dbReference type="PANTHER" id="PTHR35201">
    <property type="entry name" value="TERPENE SYNTHASE"/>
    <property type="match status" value="1"/>
</dbReference>
<comment type="caution">
    <text evidence="7">The sequence shown here is derived from an EMBL/GenBank/DDBJ whole genome shotgun (WGS) entry which is preliminary data.</text>
</comment>
<proteinExistence type="inferred from homology"/>
<name>V2WR18_MONRO</name>
<dbReference type="STRING" id="1381753.V2WR18"/>
<comment type="similarity">
    <text evidence="2 6">Belongs to the terpene synthase family.</text>
</comment>
<evidence type="ECO:0000256" key="1">
    <source>
        <dbReference type="ARBA" id="ARBA00001946"/>
    </source>
</evidence>
<evidence type="ECO:0000313" key="8">
    <source>
        <dbReference type="Proteomes" id="UP000017559"/>
    </source>
</evidence>
<organism evidence="7 8">
    <name type="scientific">Moniliophthora roreri (strain MCA 2997)</name>
    <name type="common">Cocoa frosty pod rot fungus</name>
    <name type="synonym">Crinipellis roreri</name>
    <dbReference type="NCBI Taxonomy" id="1381753"/>
    <lineage>
        <taxon>Eukaryota</taxon>
        <taxon>Fungi</taxon>
        <taxon>Dikarya</taxon>
        <taxon>Basidiomycota</taxon>
        <taxon>Agaricomycotina</taxon>
        <taxon>Agaricomycetes</taxon>
        <taxon>Agaricomycetidae</taxon>
        <taxon>Agaricales</taxon>
        <taxon>Marasmiineae</taxon>
        <taxon>Marasmiaceae</taxon>
        <taxon>Moniliophthora</taxon>
    </lineage>
</organism>
<dbReference type="Pfam" id="PF19086">
    <property type="entry name" value="Terpene_syn_C_2"/>
    <property type="match status" value="1"/>
</dbReference>
<comment type="cofactor">
    <cofactor evidence="1 6">
        <name>Mg(2+)</name>
        <dbReference type="ChEBI" id="CHEBI:18420"/>
    </cofactor>
</comment>
<evidence type="ECO:0000256" key="4">
    <source>
        <dbReference type="ARBA" id="ARBA00022842"/>
    </source>
</evidence>
<dbReference type="InterPro" id="IPR008949">
    <property type="entry name" value="Isoprenoid_synthase_dom_sf"/>
</dbReference>
<evidence type="ECO:0000256" key="2">
    <source>
        <dbReference type="ARBA" id="ARBA00006333"/>
    </source>
</evidence>
<sequence>MSVTKIGKLAPFPPLPGQPYPPARNHSRWKELYCLHDEWIMDHWLFSSEQKHAHMPFMNLAGFSTWCAPATDFNRMIWSTCIGGVFFLANDYIDSGKVLEQIPGFKQVATGTGLLHLEDQAECCHDAVFKAIKATCYPRTFQQLIKCTYKWWDSNIYEPFQNLDQYLVVCRVNVGMYFAHTYFCYTLDINLTDEQVNHPLMREAEGIVSDHIGLVNDLFSYAKEKMTNSDDTNIIHILQDYEGLTYQQAIEVVKRKIHEKEEDYSSRSGCHSTL</sequence>
<dbReference type="AlphaFoldDB" id="V2WR18"/>
<dbReference type="HOGENOM" id="CLU_074148_0_0_1"/>
<dbReference type="Gene3D" id="1.10.600.10">
    <property type="entry name" value="Farnesyl Diphosphate Synthase"/>
    <property type="match status" value="1"/>
</dbReference>
<dbReference type="SUPFAM" id="SSF48576">
    <property type="entry name" value="Terpenoid synthases"/>
    <property type="match status" value="1"/>
</dbReference>
<keyword evidence="3 6" id="KW-0479">Metal-binding</keyword>
<evidence type="ECO:0000256" key="3">
    <source>
        <dbReference type="ARBA" id="ARBA00022723"/>
    </source>
</evidence>
<dbReference type="InterPro" id="IPR034686">
    <property type="entry name" value="Terpene_cyclase-like_2"/>
</dbReference>
<dbReference type="GO" id="GO:0010333">
    <property type="term" value="F:terpene synthase activity"/>
    <property type="evidence" value="ECO:0007669"/>
    <property type="project" value="InterPro"/>
</dbReference>
<evidence type="ECO:0000256" key="6">
    <source>
        <dbReference type="RuleBase" id="RU366034"/>
    </source>
</evidence>
<dbReference type="GO" id="GO:0046872">
    <property type="term" value="F:metal ion binding"/>
    <property type="evidence" value="ECO:0007669"/>
    <property type="project" value="UniProtKB-KW"/>
</dbReference>
<keyword evidence="5 6" id="KW-0456">Lyase</keyword>
<keyword evidence="4 6" id="KW-0460">Magnesium</keyword>
<accession>V2WR18</accession>
<protein>
    <recommendedName>
        <fullName evidence="6">Terpene synthase</fullName>
        <ecNumber evidence="6">4.2.3.-</ecNumber>
    </recommendedName>
</protein>
<reference evidence="7 8" key="1">
    <citation type="journal article" date="2014" name="BMC Genomics">
        <title>Genome and secretome analysis of the hemibiotrophic fungal pathogen, Moniliophthora roreri, which causes frosty pod rot disease of cacao: mechanisms of the biotrophic and necrotrophic phases.</title>
        <authorList>
            <person name="Meinhardt L.W."/>
            <person name="Costa G.G.L."/>
            <person name="Thomazella D.P.T."/>
            <person name="Teixeira P.J.P.L."/>
            <person name="Carazzolle M.F."/>
            <person name="Schuster S.C."/>
            <person name="Carlson J.E."/>
            <person name="Guiltinan M.J."/>
            <person name="Mieczkowski P."/>
            <person name="Farmer A."/>
            <person name="Ramaraj T."/>
            <person name="Crozier J."/>
            <person name="Davis R.E."/>
            <person name="Shao J."/>
            <person name="Melnick R.L."/>
            <person name="Pereira G.A.G."/>
            <person name="Bailey B.A."/>
        </authorList>
    </citation>
    <scope>NUCLEOTIDE SEQUENCE [LARGE SCALE GENOMIC DNA]</scope>
    <source>
        <strain evidence="7 8">MCA 2997</strain>
    </source>
</reference>
<dbReference type="OrthoDB" id="3349471at2759"/>